<sequence length="108" mass="11937">MKTKRPSEDTPVPLSVESVVEDLSQQDVLPSGNASDVIPEMETIVDPESQSGRWDEPMGEPGHRASKVPLEDETSAAELLVGKGVNEADEELRDLDEEEELEEETEEF</sequence>
<evidence type="ECO:0000313" key="2">
    <source>
        <dbReference type="EMBL" id="RBP45012.1"/>
    </source>
</evidence>
<accession>A0A366HR50</accession>
<keyword evidence="3" id="KW-1185">Reference proteome</keyword>
<gene>
    <name evidence="2" type="ORF">DES53_1037</name>
</gene>
<dbReference type="OrthoDB" id="196680at2"/>
<organism evidence="2 3">
    <name type="scientific">Roseimicrobium gellanilyticum</name>
    <dbReference type="NCBI Taxonomy" id="748857"/>
    <lineage>
        <taxon>Bacteria</taxon>
        <taxon>Pseudomonadati</taxon>
        <taxon>Verrucomicrobiota</taxon>
        <taxon>Verrucomicrobiia</taxon>
        <taxon>Verrucomicrobiales</taxon>
        <taxon>Verrucomicrobiaceae</taxon>
        <taxon>Roseimicrobium</taxon>
    </lineage>
</organism>
<comment type="caution">
    <text evidence="2">The sequence shown here is derived from an EMBL/GenBank/DDBJ whole genome shotgun (WGS) entry which is preliminary data.</text>
</comment>
<dbReference type="EMBL" id="QNRR01000003">
    <property type="protein sequence ID" value="RBP45012.1"/>
    <property type="molecule type" value="Genomic_DNA"/>
</dbReference>
<evidence type="ECO:0000256" key="1">
    <source>
        <dbReference type="SAM" id="MobiDB-lite"/>
    </source>
</evidence>
<name>A0A366HR50_9BACT</name>
<feature type="region of interest" description="Disordered" evidence="1">
    <location>
        <begin position="83"/>
        <end position="108"/>
    </location>
</feature>
<proteinExistence type="predicted"/>
<protein>
    <submittedName>
        <fullName evidence="2">Uncharacterized protein</fullName>
    </submittedName>
</protein>
<dbReference type="Proteomes" id="UP000253426">
    <property type="component" value="Unassembled WGS sequence"/>
</dbReference>
<dbReference type="RefSeq" id="WP_113958159.1">
    <property type="nucleotide sequence ID" value="NZ_QNRR01000003.1"/>
</dbReference>
<dbReference type="AlphaFoldDB" id="A0A366HR50"/>
<feature type="region of interest" description="Disordered" evidence="1">
    <location>
        <begin position="46"/>
        <end position="70"/>
    </location>
</feature>
<feature type="compositionally biased region" description="Acidic residues" evidence="1">
    <location>
        <begin position="87"/>
        <end position="108"/>
    </location>
</feature>
<evidence type="ECO:0000313" key="3">
    <source>
        <dbReference type="Proteomes" id="UP000253426"/>
    </source>
</evidence>
<reference evidence="2 3" key="1">
    <citation type="submission" date="2018-06" db="EMBL/GenBank/DDBJ databases">
        <title>Genomic Encyclopedia of Type Strains, Phase IV (KMG-IV): sequencing the most valuable type-strain genomes for metagenomic binning, comparative biology and taxonomic classification.</title>
        <authorList>
            <person name="Goeker M."/>
        </authorList>
    </citation>
    <scope>NUCLEOTIDE SEQUENCE [LARGE SCALE GENOMIC DNA]</scope>
    <source>
        <strain evidence="2 3">DSM 25532</strain>
    </source>
</reference>